<dbReference type="InterPro" id="IPR017972">
    <property type="entry name" value="Cyt_P450_CS"/>
</dbReference>
<evidence type="ECO:0000256" key="12">
    <source>
        <dbReference type="RuleBase" id="RU000461"/>
    </source>
</evidence>
<dbReference type="InterPro" id="IPR001128">
    <property type="entry name" value="Cyt_P450"/>
</dbReference>
<comment type="caution">
    <text evidence="13">The sequence shown here is derived from an EMBL/GenBank/DDBJ whole genome shotgun (WGS) entry which is preliminary data.</text>
</comment>
<evidence type="ECO:0000256" key="6">
    <source>
        <dbReference type="ARBA" id="ARBA00022989"/>
    </source>
</evidence>
<comment type="cofactor">
    <cofactor evidence="11">
        <name>heme</name>
        <dbReference type="ChEBI" id="CHEBI:30413"/>
    </cofactor>
</comment>
<dbReference type="AlphaFoldDB" id="A0A5N6M0F7"/>
<accession>A0A5N6M0F7</accession>
<dbReference type="InterPro" id="IPR050651">
    <property type="entry name" value="Plant_Cytochrome_P450_Monoox"/>
</dbReference>
<proteinExistence type="inferred from homology"/>
<keyword evidence="3 11" id="KW-0349">Heme</keyword>
<evidence type="ECO:0000256" key="3">
    <source>
        <dbReference type="ARBA" id="ARBA00022617"/>
    </source>
</evidence>
<name>A0A5N6M0F7_9ASTR</name>
<keyword evidence="5 11" id="KW-0479">Metal-binding</keyword>
<keyword evidence="8 11" id="KW-0408">Iron</keyword>
<evidence type="ECO:0000313" key="14">
    <source>
        <dbReference type="Proteomes" id="UP000326396"/>
    </source>
</evidence>
<evidence type="ECO:0000256" key="11">
    <source>
        <dbReference type="PIRSR" id="PIRSR602401-1"/>
    </source>
</evidence>
<dbReference type="FunFam" id="1.10.630.10:FF:000257">
    <property type="entry name" value="Os02g0503850 protein"/>
    <property type="match status" value="1"/>
</dbReference>
<dbReference type="PRINTS" id="PR00463">
    <property type="entry name" value="EP450I"/>
</dbReference>
<evidence type="ECO:0000256" key="8">
    <source>
        <dbReference type="ARBA" id="ARBA00023004"/>
    </source>
</evidence>
<feature type="binding site" description="axial binding residue" evidence="11">
    <location>
        <position position="123"/>
    </location>
    <ligand>
        <name>heme</name>
        <dbReference type="ChEBI" id="CHEBI:30413"/>
    </ligand>
    <ligandPart>
        <name>Fe</name>
        <dbReference type="ChEBI" id="CHEBI:18248"/>
    </ligandPart>
</feature>
<evidence type="ECO:0000256" key="9">
    <source>
        <dbReference type="ARBA" id="ARBA00023033"/>
    </source>
</evidence>
<evidence type="ECO:0008006" key="15">
    <source>
        <dbReference type="Google" id="ProtNLM"/>
    </source>
</evidence>
<protein>
    <recommendedName>
        <fullName evidence="15">Cytochrome P450</fullName>
    </recommendedName>
</protein>
<evidence type="ECO:0000256" key="4">
    <source>
        <dbReference type="ARBA" id="ARBA00022692"/>
    </source>
</evidence>
<dbReference type="PANTHER" id="PTHR47947">
    <property type="entry name" value="CYTOCHROME P450 82C3-RELATED"/>
    <property type="match status" value="1"/>
</dbReference>
<dbReference type="SUPFAM" id="SSF48264">
    <property type="entry name" value="Cytochrome P450"/>
    <property type="match status" value="1"/>
</dbReference>
<dbReference type="InterPro" id="IPR036396">
    <property type="entry name" value="Cyt_P450_sf"/>
</dbReference>
<keyword evidence="4" id="KW-0812">Transmembrane</keyword>
<keyword evidence="10" id="KW-0472">Membrane</keyword>
<gene>
    <name evidence="13" type="ORF">E3N88_35259</name>
</gene>
<evidence type="ECO:0000256" key="1">
    <source>
        <dbReference type="ARBA" id="ARBA00004167"/>
    </source>
</evidence>
<dbReference type="OrthoDB" id="2789670at2759"/>
<evidence type="ECO:0000256" key="2">
    <source>
        <dbReference type="ARBA" id="ARBA00010617"/>
    </source>
</evidence>
<evidence type="ECO:0000256" key="10">
    <source>
        <dbReference type="ARBA" id="ARBA00023136"/>
    </source>
</evidence>
<dbReference type="Pfam" id="PF00067">
    <property type="entry name" value="p450"/>
    <property type="match status" value="1"/>
</dbReference>
<dbReference type="PRINTS" id="PR00385">
    <property type="entry name" value="P450"/>
</dbReference>
<reference evidence="13 14" key="1">
    <citation type="submission" date="2019-05" db="EMBL/GenBank/DDBJ databases">
        <title>Mikania micrantha, genome provides insights into the molecular mechanism of rapid growth.</title>
        <authorList>
            <person name="Liu B."/>
        </authorList>
    </citation>
    <scope>NUCLEOTIDE SEQUENCE [LARGE SCALE GENOMIC DNA]</scope>
    <source>
        <strain evidence="13">NLD-2019</strain>
        <tissue evidence="13">Leaf</tissue>
    </source>
</reference>
<keyword evidence="6" id="KW-1133">Transmembrane helix</keyword>
<dbReference type="GO" id="GO:0020037">
    <property type="term" value="F:heme binding"/>
    <property type="evidence" value="ECO:0007669"/>
    <property type="project" value="InterPro"/>
</dbReference>
<dbReference type="PANTHER" id="PTHR47947:SF62">
    <property type="entry name" value="CYTOCHROME P450, FAMILY 81, SUBFAMILY D, POLYPEPTIDE 5"/>
    <property type="match status" value="1"/>
</dbReference>
<evidence type="ECO:0000256" key="5">
    <source>
        <dbReference type="ARBA" id="ARBA00022723"/>
    </source>
</evidence>
<dbReference type="GO" id="GO:0004497">
    <property type="term" value="F:monooxygenase activity"/>
    <property type="evidence" value="ECO:0007669"/>
    <property type="project" value="UniProtKB-KW"/>
</dbReference>
<dbReference type="Proteomes" id="UP000326396">
    <property type="component" value="Linkage Group LG7"/>
</dbReference>
<dbReference type="GO" id="GO:0005506">
    <property type="term" value="F:iron ion binding"/>
    <property type="evidence" value="ECO:0007669"/>
    <property type="project" value="InterPro"/>
</dbReference>
<comment type="similarity">
    <text evidence="2 12">Belongs to the cytochrome P450 family.</text>
</comment>
<comment type="subcellular location">
    <subcellularLocation>
        <location evidence="1">Membrane</location>
        <topology evidence="1">Single-pass membrane protein</topology>
    </subcellularLocation>
</comment>
<dbReference type="EMBL" id="SZYD01000017">
    <property type="protein sequence ID" value="KAD3067379.1"/>
    <property type="molecule type" value="Genomic_DNA"/>
</dbReference>
<dbReference type="InterPro" id="IPR002401">
    <property type="entry name" value="Cyt_P450_E_grp-I"/>
</dbReference>
<evidence type="ECO:0000256" key="7">
    <source>
        <dbReference type="ARBA" id="ARBA00023002"/>
    </source>
</evidence>
<evidence type="ECO:0000313" key="13">
    <source>
        <dbReference type="EMBL" id="KAD3067379.1"/>
    </source>
</evidence>
<organism evidence="13 14">
    <name type="scientific">Mikania micrantha</name>
    <name type="common">bitter vine</name>
    <dbReference type="NCBI Taxonomy" id="192012"/>
    <lineage>
        <taxon>Eukaryota</taxon>
        <taxon>Viridiplantae</taxon>
        <taxon>Streptophyta</taxon>
        <taxon>Embryophyta</taxon>
        <taxon>Tracheophyta</taxon>
        <taxon>Spermatophyta</taxon>
        <taxon>Magnoliopsida</taxon>
        <taxon>eudicotyledons</taxon>
        <taxon>Gunneridae</taxon>
        <taxon>Pentapetalae</taxon>
        <taxon>asterids</taxon>
        <taxon>campanulids</taxon>
        <taxon>Asterales</taxon>
        <taxon>Asteraceae</taxon>
        <taxon>Asteroideae</taxon>
        <taxon>Heliantheae alliance</taxon>
        <taxon>Eupatorieae</taxon>
        <taxon>Mikania</taxon>
    </lineage>
</organism>
<sequence>MSLLLNHPNVLQKARNEVEEHVGQERLVQETDLPNLPYIQSIVNETLRLFPAAPLLVPHESSEDCTIGGFEVARGTIVLVNAWAIHRDPTLWEDPLSFKPERFMNLRNTGYWYMPFGMGRRQCPGYGLANRVVGLALASLIQCFEWERVGEELVGLSEGKGLTMPKDEPLVAMCKARQEMSHLLMDL</sequence>
<keyword evidence="9 12" id="KW-0503">Monooxygenase</keyword>
<dbReference type="GO" id="GO:0016020">
    <property type="term" value="C:membrane"/>
    <property type="evidence" value="ECO:0007669"/>
    <property type="project" value="UniProtKB-SubCell"/>
</dbReference>
<dbReference type="GO" id="GO:0016705">
    <property type="term" value="F:oxidoreductase activity, acting on paired donors, with incorporation or reduction of molecular oxygen"/>
    <property type="evidence" value="ECO:0007669"/>
    <property type="project" value="InterPro"/>
</dbReference>
<dbReference type="PROSITE" id="PS00086">
    <property type="entry name" value="CYTOCHROME_P450"/>
    <property type="match status" value="1"/>
</dbReference>
<dbReference type="Gene3D" id="1.10.630.10">
    <property type="entry name" value="Cytochrome P450"/>
    <property type="match status" value="1"/>
</dbReference>
<keyword evidence="14" id="KW-1185">Reference proteome</keyword>
<keyword evidence="7 12" id="KW-0560">Oxidoreductase</keyword>